<keyword evidence="2" id="KW-0238">DNA-binding</keyword>
<gene>
    <name evidence="2" type="ORF">D1869_00140</name>
    <name evidence="1" type="ORF">HNQ62_002951</name>
</gene>
<dbReference type="RefSeq" id="WP_156013371.1">
    <property type="nucleotide sequence ID" value="NZ_CP045484.1"/>
</dbReference>
<proteinExistence type="predicted"/>
<dbReference type="Proteomes" id="UP000427373">
    <property type="component" value="Chromosome"/>
</dbReference>
<evidence type="ECO:0000313" key="3">
    <source>
        <dbReference type="Proteomes" id="UP000427373"/>
    </source>
</evidence>
<protein>
    <submittedName>
        <fullName evidence="1">Putative transcriptional regulator</fullName>
    </submittedName>
    <submittedName>
        <fullName evidence="2">Winged helix DNA-binding protein</fullName>
    </submittedName>
</protein>
<evidence type="ECO:0000313" key="2">
    <source>
        <dbReference type="EMBL" id="QGR15783.1"/>
    </source>
</evidence>
<dbReference type="Gene3D" id="1.10.10.10">
    <property type="entry name" value="Winged helix-like DNA-binding domain superfamily/Winged helix DNA-binding domain"/>
    <property type="match status" value="1"/>
</dbReference>
<dbReference type="GeneID" id="42799613"/>
<sequence length="97" mass="11151">MEDIVRLNEIDQDVLLALLNKDKLGIRELEEEIKKVSKQRSPNAISKSVDKLLKIGLVNEEKEEKPPRGKRLIYLTDKGKEVARHLKSIYDLIGKSE</sequence>
<reference evidence="2 3" key="1">
    <citation type="submission" date="2019-10" db="EMBL/GenBank/DDBJ databases">
        <title>Genome Sequences from Six Type Strain Members of the Archaeal Family Sulfolobaceae: Acidianus ambivalens, Acidianus infernus, Metallosphaera prunae, Stygiolobus azoricus, Sulfolobus metallicus, and Sulfurisphaera ohwakuensis.</title>
        <authorList>
            <person name="Counts J.A."/>
            <person name="Kelly R.M."/>
        </authorList>
    </citation>
    <scope>NUCLEOTIDE SEQUENCE [LARGE SCALE GENOMIC DNA]</scope>
    <source>
        <strain evidence="2 3">TA-1</strain>
    </source>
</reference>
<dbReference type="InterPro" id="IPR036390">
    <property type="entry name" value="WH_DNA-bd_sf"/>
</dbReference>
<evidence type="ECO:0000313" key="4">
    <source>
        <dbReference type="Proteomes" id="UP000582213"/>
    </source>
</evidence>
<organism evidence="2 3">
    <name type="scientific">Sulfurisphaera ohwakuensis</name>
    <dbReference type="NCBI Taxonomy" id="69656"/>
    <lineage>
        <taxon>Archaea</taxon>
        <taxon>Thermoproteota</taxon>
        <taxon>Thermoprotei</taxon>
        <taxon>Sulfolobales</taxon>
        <taxon>Sulfolobaceae</taxon>
        <taxon>Sulfurisphaera</taxon>
    </lineage>
</organism>
<name>A0A650CD69_SULOH</name>
<dbReference type="EMBL" id="JACHFY010000049">
    <property type="protein sequence ID" value="MBB5255176.1"/>
    <property type="molecule type" value="Genomic_DNA"/>
</dbReference>
<dbReference type="OrthoDB" id="36481at2157"/>
<dbReference type="AlphaFoldDB" id="A0A650CD69"/>
<keyword evidence="3" id="KW-1185">Reference proteome</keyword>
<dbReference type="Proteomes" id="UP000582213">
    <property type="component" value="Unassembled WGS sequence"/>
</dbReference>
<evidence type="ECO:0000313" key="1">
    <source>
        <dbReference type="EMBL" id="MBB5255176.1"/>
    </source>
</evidence>
<dbReference type="SUPFAM" id="SSF46785">
    <property type="entry name" value="Winged helix' DNA-binding domain"/>
    <property type="match status" value="1"/>
</dbReference>
<dbReference type="EMBL" id="CP045484">
    <property type="protein sequence ID" value="QGR15783.1"/>
    <property type="molecule type" value="Genomic_DNA"/>
</dbReference>
<dbReference type="KEGG" id="soh:D1869_00140"/>
<reference evidence="1 4" key="2">
    <citation type="submission" date="2020-08" db="EMBL/GenBank/DDBJ databases">
        <title>Genomic Encyclopedia of Type Strains, Phase IV (KMG-IV): sequencing the most valuable type-strain genomes for metagenomic binning, comparative biology and taxonomic classification.</title>
        <authorList>
            <person name="Goeker M."/>
        </authorList>
    </citation>
    <scope>NUCLEOTIDE SEQUENCE [LARGE SCALE GENOMIC DNA]</scope>
    <source>
        <strain evidence="1 4">DSM 12421</strain>
    </source>
</reference>
<dbReference type="InterPro" id="IPR036388">
    <property type="entry name" value="WH-like_DNA-bd_sf"/>
</dbReference>
<dbReference type="GO" id="GO:0003677">
    <property type="term" value="F:DNA binding"/>
    <property type="evidence" value="ECO:0007669"/>
    <property type="project" value="UniProtKB-KW"/>
</dbReference>
<accession>A0A650CD69</accession>